<evidence type="ECO:0000313" key="2">
    <source>
        <dbReference type="EMBL" id="KAL2611953.1"/>
    </source>
</evidence>
<feature type="region of interest" description="Disordered" evidence="1">
    <location>
        <begin position="281"/>
        <end position="302"/>
    </location>
</feature>
<dbReference type="EMBL" id="JBHFFA010000007">
    <property type="protein sequence ID" value="KAL2611953.1"/>
    <property type="molecule type" value="Genomic_DNA"/>
</dbReference>
<feature type="region of interest" description="Disordered" evidence="1">
    <location>
        <begin position="174"/>
        <end position="248"/>
    </location>
</feature>
<feature type="region of interest" description="Disordered" evidence="1">
    <location>
        <begin position="561"/>
        <end position="597"/>
    </location>
</feature>
<feature type="region of interest" description="Disordered" evidence="1">
    <location>
        <begin position="374"/>
        <end position="397"/>
    </location>
</feature>
<organism evidence="2 3">
    <name type="scientific">Riccia fluitans</name>
    <dbReference type="NCBI Taxonomy" id="41844"/>
    <lineage>
        <taxon>Eukaryota</taxon>
        <taxon>Viridiplantae</taxon>
        <taxon>Streptophyta</taxon>
        <taxon>Embryophyta</taxon>
        <taxon>Marchantiophyta</taxon>
        <taxon>Marchantiopsida</taxon>
        <taxon>Marchantiidae</taxon>
        <taxon>Marchantiales</taxon>
        <taxon>Ricciaceae</taxon>
        <taxon>Riccia</taxon>
    </lineage>
</organism>
<feature type="region of interest" description="Disordered" evidence="1">
    <location>
        <begin position="321"/>
        <end position="342"/>
    </location>
</feature>
<name>A0ABD1XWP2_9MARC</name>
<feature type="compositionally biased region" description="Basic and acidic residues" evidence="1">
    <location>
        <begin position="14"/>
        <end position="28"/>
    </location>
</feature>
<feature type="region of interest" description="Disordered" evidence="1">
    <location>
        <begin position="421"/>
        <end position="521"/>
    </location>
</feature>
<feature type="compositionally biased region" description="Basic and acidic residues" evidence="1">
    <location>
        <begin position="223"/>
        <end position="238"/>
    </location>
</feature>
<feature type="compositionally biased region" description="Acidic residues" evidence="1">
    <location>
        <begin position="440"/>
        <end position="450"/>
    </location>
</feature>
<feature type="compositionally biased region" description="Acidic residues" evidence="1">
    <location>
        <begin position="563"/>
        <end position="572"/>
    </location>
</feature>
<proteinExistence type="predicted"/>
<reference evidence="2 3" key="1">
    <citation type="submission" date="2024-09" db="EMBL/GenBank/DDBJ databases">
        <title>Chromosome-scale assembly of Riccia fluitans.</title>
        <authorList>
            <person name="Paukszto L."/>
            <person name="Sawicki J."/>
            <person name="Karawczyk K."/>
            <person name="Piernik-Szablinska J."/>
            <person name="Szczecinska M."/>
            <person name="Mazdziarz M."/>
        </authorList>
    </citation>
    <scope>NUCLEOTIDE SEQUENCE [LARGE SCALE GENOMIC DNA]</scope>
    <source>
        <strain evidence="2">Rf_01</strain>
        <tissue evidence="2">Aerial parts of the thallus</tissue>
    </source>
</reference>
<dbReference type="AlphaFoldDB" id="A0ABD1XWP2"/>
<protein>
    <submittedName>
        <fullName evidence="2">Uncharacterized protein</fullName>
    </submittedName>
</protein>
<gene>
    <name evidence="2" type="ORF">R1flu_023645</name>
</gene>
<accession>A0ABD1XWP2</accession>
<evidence type="ECO:0000256" key="1">
    <source>
        <dbReference type="SAM" id="MobiDB-lite"/>
    </source>
</evidence>
<keyword evidence="3" id="KW-1185">Reference proteome</keyword>
<comment type="caution">
    <text evidence="2">The sequence shown here is derived from an EMBL/GenBank/DDBJ whole genome shotgun (WGS) entry which is preliminary data.</text>
</comment>
<feature type="compositionally biased region" description="Basic residues" evidence="1">
    <location>
        <begin position="379"/>
        <end position="390"/>
    </location>
</feature>
<feature type="region of interest" description="Disordered" evidence="1">
    <location>
        <begin position="69"/>
        <end position="98"/>
    </location>
</feature>
<dbReference type="Proteomes" id="UP001605036">
    <property type="component" value="Unassembled WGS sequence"/>
</dbReference>
<evidence type="ECO:0000313" key="3">
    <source>
        <dbReference type="Proteomes" id="UP001605036"/>
    </source>
</evidence>
<feature type="compositionally biased region" description="Basic and acidic residues" evidence="1">
    <location>
        <begin position="327"/>
        <end position="336"/>
    </location>
</feature>
<sequence length="637" mass="70129">MEEAFTYLRRKGGRPRDIGKKTYQDRKNPFSAAAGAKVKLERPRKRNMIDIEQGALHVVINIPEAAAIAPDDLRSKQQEQEQQTPGPDHRFKVPDPVFPQVPTTAQKEEVENIELNSLEESSLVKLKRKIRLKLLADEARKSLAKKAELATLEDDIPFPVTRSAAKNAAAVAAAATASQPSPVKPQGLNKKEDKAAIAPSTPSSSTSKGRIVNLSSDSEDESKDAPAAEVKTPDKDPPRGNSYTHGGGYLRAFNPFHYPVDSIDSSLKEMPTTIAAAVAAVAGPRRPGRPPKKVSACSELPAGRNLPDSLSSLVKMLKKGAAAADDGPSKLRQKEVDSEDSVLEYEQERADNIRKNKEFLAQLGLSSTLQGITPVVGSRRGRKPGSKNHRPAANEFYEKHHNIEEILLRNREILERRAATLASPGGKRHRLSDSYNSCEDANEEDEDQDLLSDQVIGAKRQKKNHGPSKQALKEQLEQQQSVEPRVETRGRKPRRQLSFKTSTSGKTSKEMPRAGRRRSIPSSVVNGLTASNKELIRFVQEQMASAATSLPRSLLQASGVDTDACDNSDQDSENPLNDTFHREDDSPSINGESGRKRKDTWLTMIPFETPKHLTSYRGMRFCAVTNTNSNDWESSPN</sequence>
<feature type="region of interest" description="Disordered" evidence="1">
    <location>
        <begin position="1"/>
        <end position="30"/>
    </location>
</feature>